<proteinExistence type="predicted"/>
<reference evidence="2 3" key="1">
    <citation type="submission" date="2017-10" db="EMBL/GenBank/DDBJ databases">
        <title>Integration of genomic and chemical information greatly accelerates assignment of the full stereostructure of myelolactone, a potent inhibitor of myeloma from a marine-derived Micromonospora.</title>
        <authorList>
            <person name="Kim M.C."/>
            <person name="Machado H."/>
            <person name="Jensen P.R."/>
            <person name="Fenical W."/>
        </authorList>
    </citation>
    <scope>NUCLEOTIDE SEQUENCE [LARGE SCALE GENOMIC DNA]</scope>
    <source>
        <strain evidence="2 3">CNY-010</strain>
    </source>
</reference>
<evidence type="ECO:0000313" key="2">
    <source>
        <dbReference type="EMBL" id="AYF29997.1"/>
    </source>
</evidence>
<protein>
    <submittedName>
        <fullName evidence="2">Transcriptional regulator</fullName>
    </submittedName>
</protein>
<organism evidence="2 3">
    <name type="scientific">Micromonospora tulbaghiae</name>
    <dbReference type="NCBI Taxonomy" id="479978"/>
    <lineage>
        <taxon>Bacteria</taxon>
        <taxon>Bacillati</taxon>
        <taxon>Actinomycetota</taxon>
        <taxon>Actinomycetes</taxon>
        <taxon>Micromonosporales</taxon>
        <taxon>Micromonosporaceae</taxon>
        <taxon>Micromonospora</taxon>
    </lineage>
</organism>
<evidence type="ECO:0000313" key="3">
    <source>
        <dbReference type="Proteomes" id="UP000267804"/>
    </source>
</evidence>
<dbReference type="PANTHER" id="PTHR33164">
    <property type="entry name" value="TRANSCRIPTIONAL REGULATOR, MARR FAMILY"/>
    <property type="match status" value="1"/>
</dbReference>
<sequence length="166" mass="17775">MNSGAADPERPQTALGADGSQLGPGVALFRFIRHWARRAPQRIALEATGSSNDVRRVVVADIVAAAQEPGHATVDVRSVAEALGIDRSVASRMVADAVNAGLVKRGVSLTDSRHAALELTDQGRELVAAARQWQNNVFDAYTSGWTPEDRQSFATLLVRFVEAATR</sequence>
<gene>
    <name evidence="2" type="ORF">CSH63_21530</name>
</gene>
<dbReference type="PRINTS" id="PR00598">
    <property type="entry name" value="HTHMARR"/>
</dbReference>
<evidence type="ECO:0000259" key="1">
    <source>
        <dbReference type="PROSITE" id="PS50995"/>
    </source>
</evidence>
<dbReference type="EMBL" id="CP024087">
    <property type="protein sequence ID" value="AYF29997.1"/>
    <property type="molecule type" value="Genomic_DNA"/>
</dbReference>
<dbReference type="RefSeq" id="WP_120571825.1">
    <property type="nucleotide sequence ID" value="NZ_CP024087.1"/>
</dbReference>
<dbReference type="PANTHER" id="PTHR33164:SF57">
    <property type="entry name" value="MARR-FAMILY TRANSCRIPTIONAL REGULATOR"/>
    <property type="match status" value="1"/>
</dbReference>
<dbReference type="InterPro" id="IPR036390">
    <property type="entry name" value="WH_DNA-bd_sf"/>
</dbReference>
<dbReference type="Proteomes" id="UP000267804">
    <property type="component" value="Chromosome"/>
</dbReference>
<dbReference type="Gene3D" id="1.10.10.10">
    <property type="entry name" value="Winged helix-like DNA-binding domain superfamily/Winged helix DNA-binding domain"/>
    <property type="match status" value="1"/>
</dbReference>
<dbReference type="GO" id="GO:0003700">
    <property type="term" value="F:DNA-binding transcription factor activity"/>
    <property type="evidence" value="ECO:0007669"/>
    <property type="project" value="InterPro"/>
</dbReference>
<feature type="domain" description="HTH marR-type" evidence="1">
    <location>
        <begin position="25"/>
        <end position="162"/>
    </location>
</feature>
<dbReference type="SUPFAM" id="SSF46785">
    <property type="entry name" value="Winged helix' DNA-binding domain"/>
    <property type="match status" value="1"/>
</dbReference>
<name>A0A386WNP2_9ACTN</name>
<dbReference type="KEGG" id="mtua:CSH63_21530"/>
<dbReference type="AlphaFoldDB" id="A0A386WNP2"/>
<dbReference type="InterPro" id="IPR036388">
    <property type="entry name" value="WH-like_DNA-bd_sf"/>
</dbReference>
<accession>A0A386WNP2</accession>
<dbReference type="GO" id="GO:0006950">
    <property type="term" value="P:response to stress"/>
    <property type="evidence" value="ECO:0007669"/>
    <property type="project" value="TreeGrafter"/>
</dbReference>
<dbReference type="InterPro" id="IPR000835">
    <property type="entry name" value="HTH_MarR-typ"/>
</dbReference>
<dbReference type="InterPro" id="IPR039422">
    <property type="entry name" value="MarR/SlyA-like"/>
</dbReference>
<dbReference type="PROSITE" id="PS50995">
    <property type="entry name" value="HTH_MARR_2"/>
    <property type="match status" value="1"/>
</dbReference>